<keyword evidence="1" id="KW-0472">Membrane</keyword>
<dbReference type="Proteomes" id="UP000823850">
    <property type="component" value="Unassembled WGS sequence"/>
</dbReference>
<accession>A0A9D2U399</accession>
<dbReference type="InterPro" id="IPR038765">
    <property type="entry name" value="Papain-like_cys_pep_sf"/>
</dbReference>
<dbReference type="PANTHER" id="PTHR42736:SF1">
    <property type="entry name" value="PROTEIN-GLUTAMINE GAMMA-GLUTAMYLTRANSFERASE"/>
    <property type="match status" value="1"/>
</dbReference>
<reference evidence="3" key="1">
    <citation type="journal article" date="2021" name="PeerJ">
        <title>Extensive microbial diversity within the chicken gut microbiome revealed by metagenomics and culture.</title>
        <authorList>
            <person name="Gilroy R."/>
            <person name="Ravi A."/>
            <person name="Getino M."/>
            <person name="Pursley I."/>
            <person name="Horton D.L."/>
            <person name="Alikhan N.F."/>
            <person name="Baker D."/>
            <person name="Gharbi K."/>
            <person name="Hall N."/>
            <person name="Watson M."/>
            <person name="Adriaenssens E.M."/>
            <person name="Foster-Nyarko E."/>
            <person name="Jarju S."/>
            <person name="Secka A."/>
            <person name="Antonio M."/>
            <person name="Oren A."/>
            <person name="Chaudhuri R.R."/>
            <person name="La Ragione R."/>
            <person name="Hildebrand F."/>
            <person name="Pallen M.J."/>
        </authorList>
    </citation>
    <scope>NUCLEOTIDE SEQUENCE</scope>
    <source>
        <strain evidence="3">ChiW19-6364</strain>
    </source>
</reference>
<dbReference type="EMBL" id="DWUX01000063">
    <property type="protein sequence ID" value="HJD39045.1"/>
    <property type="molecule type" value="Genomic_DNA"/>
</dbReference>
<feature type="transmembrane region" description="Helical" evidence="1">
    <location>
        <begin position="209"/>
        <end position="228"/>
    </location>
</feature>
<dbReference type="InterPro" id="IPR052901">
    <property type="entry name" value="Bact_TGase-like"/>
</dbReference>
<dbReference type="SUPFAM" id="SSF54001">
    <property type="entry name" value="Cysteine proteinases"/>
    <property type="match status" value="1"/>
</dbReference>
<comment type="caution">
    <text evidence="3">The sequence shown here is derived from an EMBL/GenBank/DDBJ whole genome shotgun (WGS) entry which is preliminary data.</text>
</comment>
<protein>
    <submittedName>
        <fullName evidence="3">Transglutaminase-like domain-containing protein</fullName>
    </submittedName>
</protein>
<dbReference type="AlphaFoldDB" id="A0A9D2U399"/>
<sequence length="777" mass="88091">MKKIENFYLTIQSGRPESNKNPFLLGFFCSFLLFFFSCASFVLNFSLIFSPDFSFMRMVELCMILGFGGALLFSFRKTKRFFLLFFGTLGILLLFFLIFRADFFRQFSSALGAVENQVKTVYNFSLFPGYSDSIKDKLVLLIFFLIFYLLMTLFVMLWKNTILFVLLLGFPFFCSYLLEIPVPAILFFLPVEAFILWKGALYPKTISRFWLLVLPAQGLLFLAAAYLFTPMIAPQVFQSSEALSSYVNTIGNRILSGNDDSPEPVQPEGGTNGTYMFSYEDQTDSQTITSSPPRYAYQTVLSVELSKSSPYTLYLRGFIGSDYMDFQWTPPEDQEWYAYAQTRGLSRQQAQDIYNLPLYSIPAEDILSLSMEFSFSPGFTYLPLSSQGEGVALSESNQFAGSAPRSISAQYFPLTIDTIDTPSLENFSQSSGDLLEAYGDFCRSRYLFWDQEEMESVTGELTQLPVYSSMPLEPSDEDIVNAAEEIQNFLWSHASYSLALDPFSSDSTIARELLYEQQRGFCIHFATVGTQLFRMYGIPARYVSGYAVLADDMMSKDSEGPFTEDISDSQAHAWVEVYTQGAGWVPVEVTPGFNPYTASAVVEIPEETPEEVTPEENVQEEITAGAEGPSENIGAFSILFSVGKGLLITVSVLSVLFLLLLFLRRQLFRLRLGYFSGSPTQAYLTVFKNLIRLWKLEFSIKIQASTDREYFRLLSEKLPEPLKEEFTALYATTEAFAYGQKKPSPAQLRNLRHYYLRQRKTYLAGKKGLEKLSSLLV</sequence>
<dbReference type="SMART" id="SM00460">
    <property type="entry name" value="TGc"/>
    <property type="match status" value="1"/>
</dbReference>
<keyword evidence="1" id="KW-0812">Transmembrane</keyword>
<organism evidence="3 4">
    <name type="scientific">Candidatus Blautia stercoripullorum</name>
    <dbReference type="NCBI Taxonomy" id="2838502"/>
    <lineage>
        <taxon>Bacteria</taxon>
        <taxon>Bacillati</taxon>
        <taxon>Bacillota</taxon>
        <taxon>Clostridia</taxon>
        <taxon>Lachnospirales</taxon>
        <taxon>Lachnospiraceae</taxon>
        <taxon>Blautia</taxon>
    </lineage>
</organism>
<name>A0A9D2U399_9FIRM</name>
<dbReference type="InterPro" id="IPR002931">
    <property type="entry name" value="Transglutaminase-like"/>
</dbReference>
<feature type="transmembrane region" description="Helical" evidence="1">
    <location>
        <begin position="55"/>
        <end position="75"/>
    </location>
</feature>
<feature type="transmembrane region" description="Helical" evidence="1">
    <location>
        <begin position="23"/>
        <end position="43"/>
    </location>
</feature>
<dbReference type="Pfam" id="PF01841">
    <property type="entry name" value="Transglut_core"/>
    <property type="match status" value="1"/>
</dbReference>
<gene>
    <name evidence="3" type="ORF">H9913_03380</name>
</gene>
<evidence type="ECO:0000256" key="1">
    <source>
        <dbReference type="SAM" id="Phobius"/>
    </source>
</evidence>
<dbReference type="PANTHER" id="PTHR42736">
    <property type="entry name" value="PROTEIN-GLUTAMINE GAMMA-GLUTAMYLTRANSFERASE"/>
    <property type="match status" value="1"/>
</dbReference>
<proteinExistence type="predicted"/>
<evidence type="ECO:0000313" key="4">
    <source>
        <dbReference type="Proteomes" id="UP000823850"/>
    </source>
</evidence>
<evidence type="ECO:0000259" key="2">
    <source>
        <dbReference type="SMART" id="SM00460"/>
    </source>
</evidence>
<reference evidence="3" key="2">
    <citation type="submission" date="2021-04" db="EMBL/GenBank/DDBJ databases">
        <authorList>
            <person name="Gilroy R."/>
        </authorList>
    </citation>
    <scope>NUCLEOTIDE SEQUENCE</scope>
    <source>
        <strain evidence="3">ChiW19-6364</strain>
    </source>
</reference>
<evidence type="ECO:0000313" key="3">
    <source>
        <dbReference type="EMBL" id="HJD39045.1"/>
    </source>
</evidence>
<feature type="transmembrane region" description="Helical" evidence="1">
    <location>
        <begin position="138"/>
        <end position="158"/>
    </location>
</feature>
<feature type="transmembrane region" description="Helical" evidence="1">
    <location>
        <begin position="638"/>
        <end position="663"/>
    </location>
</feature>
<dbReference type="Gene3D" id="3.10.620.30">
    <property type="match status" value="1"/>
</dbReference>
<keyword evidence="1" id="KW-1133">Transmembrane helix</keyword>
<feature type="domain" description="Transglutaminase-like" evidence="2">
    <location>
        <begin position="514"/>
        <end position="591"/>
    </location>
</feature>
<feature type="transmembrane region" description="Helical" evidence="1">
    <location>
        <begin position="81"/>
        <end position="99"/>
    </location>
</feature>
<feature type="transmembrane region" description="Helical" evidence="1">
    <location>
        <begin position="164"/>
        <end position="197"/>
    </location>
</feature>